<dbReference type="Proteomes" id="UP000258309">
    <property type="component" value="Unassembled WGS sequence"/>
</dbReference>
<organism evidence="1 2">
    <name type="scientific">Scytalidium lignicola</name>
    <name type="common">Hyphomycete</name>
    <dbReference type="NCBI Taxonomy" id="5539"/>
    <lineage>
        <taxon>Eukaryota</taxon>
        <taxon>Fungi</taxon>
        <taxon>Dikarya</taxon>
        <taxon>Ascomycota</taxon>
        <taxon>Pezizomycotina</taxon>
        <taxon>Leotiomycetes</taxon>
        <taxon>Leotiomycetes incertae sedis</taxon>
        <taxon>Scytalidium</taxon>
    </lineage>
</organism>
<comment type="caution">
    <text evidence="1">The sequence shown here is derived from an EMBL/GenBank/DDBJ whole genome shotgun (WGS) entry which is preliminary data.</text>
</comment>
<dbReference type="AlphaFoldDB" id="A0A3E2HIN2"/>
<keyword evidence="2" id="KW-1185">Reference proteome</keyword>
<name>A0A3E2HIN2_SCYLI</name>
<evidence type="ECO:0000313" key="1">
    <source>
        <dbReference type="EMBL" id="RFU33165.1"/>
    </source>
</evidence>
<accession>A0A3E2HIN2</accession>
<dbReference type="EMBL" id="NCSJ02000040">
    <property type="protein sequence ID" value="RFU33165.1"/>
    <property type="molecule type" value="Genomic_DNA"/>
</dbReference>
<gene>
    <name evidence="1" type="ORF">B7463_g3161</name>
</gene>
<feature type="non-terminal residue" evidence="1">
    <location>
        <position position="1"/>
    </location>
</feature>
<reference evidence="1 2" key="1">
    <citation type="submission" date="2018-05" db="EMBL/GenBank/DDBJ databases">
        <title>Draft genome sequence of Scytalidium lignicola DSM 105466, a ubiquitous saprotrophic fungus.</title>
        <authorList>
            <person name="Buettner E."/>
            <person name="Gebauer A.M."/>
            <person name="Hofrichter M."/>
            <person name="Liers C."/>
            <person name="Kellner H."/>
        </authorList>
    </citation>
    <scope>NUCLEOTIDE SEQUENCE [LARGE SCALE GENOMIC DNA]</scope>
    <source>
        <strain evidence="1 2">DSM 105466</strain>
    </source>
</reference>
<sequence length="66" mass="7653">MTFILPGQDPGGMTEKDIHDWILQEIAKIYTPEQLTRITWCRQLRDDKQSVELTLHADVVDELAKT</sequence>
<proteinExistence type="predicted"/>
<protein>
    <submittedName>
        <fullName evidence="1">Uncharacterized protein</fullName>
    </submittedName>
</protein>
<feature type="non-terminal residue" evidence="1">
    <location>
        <position position="66"/>
    </location>
</feature>
<evidence type="ECO:0000313" key="2">
    <source>
        <dbReference type="Proteomes" id="UP000258309"/>
    </source>
</evidence>